<dbReference type="RefSeq" id="WP_152158216.1">
    <property type="nucleotide sequence ID" value="NZ_WEHX01000028.1"/>
</dbReference>
<evidence type="ECO:0000256" key="2">
    <source>
        <dbReference type="ARBA" id="ARBA00022908"/>
    </source>
</evidence>
<evidence type="ECO:0000259" key="5">
    <source>
        <dbReference type="PROSITE" id="PS51898"/>
    </source>
</evidence>
<gene>
    <name evidence="6" type="ORF">GBM95_05730</name>
</gene>
<evidence type="ECO:0000256" key="1">
    <source>
        <dbReference type="ARBA" id="ARBA00008857"/>
    </source>
</evidence>
<dbReference type="Gene3D" id="1.10.443.10">
    <property type="entry name" value="Intergrase catalytic core"/>
    <property type="match status" value="1"/>
</dbReference>
<dbReference type="AlphaFoldDB" id="A0A6I1EPX5"/>
<dbReference type="Pfam" id="PF00589">
    <property type="entry name" value="Phage_integrase"/>
    <property type="match status" value="1"/>
</dbReference>
<comment type="similarity">
    <text evidence="1">Belongs to the 'phage' integrase family.</text>
</comment>
<dbReference type="GO" id="GO:0003677">
    <property type="term" value="F:DNA binding"/>
    <property type="evidence" value="ECO:0007669"/>
    <property type="project" value="UniProtKB-KW"/>
</dbReference>
<dbReference type="PANTHER" id="PTHR30349:SF41">
    <property type="entry name" value="INTEGRASE_RECOMBINASE PROTEIN MJ0367-RELATED"/>
    <property type="match status" value="1"/>
</dbReference>
<dbReference type="GO" id="GO:0006310">
    <property type="term" value="P:DNA recombination"/>
    <property type="evidence" value="ECO:0007669"/>
    <property type="project" value="UniProtKB-KW"/>
</dbReference>
<sequence>MKFDGLSDAKTESGLLAIAQNSSGGTGLLDAPEAASHEVNAAAAYLAELHSEASRRAVRSRLNVIARWFGFPDAVCCPWGKLRYAHAVAFVHEFSDKRGLSATSVNAYLSALKGVAETAWRLRQLDLETYSEIKAVKQLRVHREPRGRALSLEESGKLLAAADEEERPSAVRDQAVIALLLGCGLRRAEATTLRMEHLNMAEGSLRVLGKGNKERTVFLTPAVSARIHAWLAVRGPSPGWLFGRYTKDGKLILDSPLDPASIGRIVAKALNESGIEHITTHDLRRTFATRLLSKNVDIVAVKNLMGHANVTTTAKYDRRTADALKEAVNQLDL</sequence>
<evidence type="ECO:0000313" key="6">
    <source>
        <dbReference type="EMBL" id="KAB7660608.1"/>
    </source>
</evidence>
<accession>A0A6I1EPX5</accession>
<keyword evidence="2" id="KW-0229">DNA integration</keyword>
<protein>
    <submittedName>
        <fullName evidence="6">Tyrosine-type recombinase/integrase</fullName>
    </submittedName>
</protein>
<organism evidence="6 7">
    <name type="scientific">Sutterella seckii</name>
    <dbReference type="NCBI Taxonomy" id="1944635"/>
    <lineage>
        <taxon>Bacteria</taxon>
        <taxon>Pseudomonadati</taxon>
        <taxon>Pseudomonadota</taxon>
        <taxon>Betaproteobacteria</taxon>
        <taxon>Burkholderiales</taxon>
        <taxon>Sutterellaceae</taxon>
        <taxon>Sutterella</taxon>
    </lineage>
</organism>
<dbReference type="InterPro" id="IPR011010">
    <property type="entry name" value="DNA_brk_join_enz"/>
</dbReference>
<dbReference type="EMBL" id="WEHX01000028">
    <property type="protein sequence ID" value="KAB7660608.1"/>
    <property type="molecule type" value="Genomic_DNA"/>
</dbReference>
<dbReference type="GO" id="GO:0015074">
    <property type="term" value="P:DNA integration"/>
    <property type="evidence" value="ECO:0007669"/>
    <property type="project" value="UniProtKB-KW"/>
</dbReference>
<feature type="domain" description="Tyr recombinase" evidence="5">
    <location>
        <begin position="145"/>
        <end position="329"/>
    </location>
</feature>
<comment type="caution">
    <text evidence="6">The sequence shown here is derived from an EMBL/GenBank/DDBJ whole genome shotgun (WGS) entry which is preliminary data.</text>
</comment>
<dbReference type="PANTHER" id="PTHR30349">
    <property type="entry name" value="PHAGE INTEGRASE-RELATED"/>
    <property type="match status" value="1"/>
</dbReference>
<keyword evidence="4" id="KW-0233">DNA recombination</keyword>
<dbReference type="OrthoDB" id="9801717at2"/>
<dbReference type="PROSITE" id="PS51898">
    <property type="entry name" value="TYR_RECOMBINASE"/>
    <property type="match status" value="1"/>
</dbReference>
<dbReference type="InterPro" id="IPR050090">
    <property type="entry name" value="Tyrosine_recombinase_XerCD"/>
</dbReference>
<dbReference type="SUPFAM" id="SSF56349">
    <property type="entry name" value="DNA breaking-rejoining enzymes"/>
    <property type="match status" value="1"/>
</dbReference>
<evidence type="ECO:0000256" key="4">
    <source>
        <dbReference type="ARBA" id="ARBA00023172"/>
    </source>
</evidence>
<keyword evidence="3" id="KW-0238">DNA-binding</keyword>
<dbReference type="InterPro" id="IPR002104">
    <property type="entry name" value="Integrase_catalytic"/>
</dbReference>
<dbReference type="Proteomes" id="UP000430564">
    <property type="component" value="Unassembled WGS sequence"/>
</dbReference>
<proteinExistence type="inferred from homology"/>
<reference evidence="6 7" key="1">
    <citation type="submission" date="2019-10" db="EMBL/GenBank/DDBJ databases">
        <title>Genome diversity of Sutterella seckii.</title>
        <authorList>
            <person name="Chaplin A.V."/>
            <person name="Sokolova S.R."/>
            <person name="Mosin K.A."/>
            <person name="Ivanova E.L."/>
            <person name="Kochetkova T.O."/>
            <person name="Goltsov A.Y."/>
            <person name="Trofimov D.Y."/>
            <person name="Efimov B.A."/>
        </authorList>
    </citation>
    <scope>NUCLEOTIDE SEQUENCE [LARGE SCALE GENOMIC DNA]</scope>
    <source>
        <strain evidence="6 7">ASD393</strain>
    </source>
</reference>
<dbReference type="InterPro" id="IPR013762">
    <property type="entry name" value="Integrase-like_cat_sf"/>
</dbReference>
<evidence type="ECO:0000256" key="3">
    <source>
        <dbReference type="ARBA" id="ARBA00023125"/>
    </source>
</evidence>
<name>A0A6I1EPX5_9BURK</name>
<evidence type="ECO:0000313" key="7">
    <source>
        <dbReference type="Proteomes" id="UP000430564"/>
    </source>
</evidence>